<dbReference type="InterPro" id="IPR036196">
    <property type="entry name" value="Ptyr_pPase_sf"/>
</dbReference>
<accession>A0A4R6YQP4</accession>
<evidence type="ECO:0000313" key="2">
    <source>
        <dbReference type="Proteomes" id="UP000295293"/>
    </source>
</evidence>
<dbReference type="EMBL" id="SNZH01000014">
    <property type="protein sequence ID" value="TDR40087.1"/>
    <property type="molecule type" value="Genomic_DNA"/>
</dbReference>
<name>A0A4R6YQP4_9GAMM</name>
<dbReference type="InterPro" id="IPR016919">
    <property type="entry name" value="UCP029416_PTP"/>
</dbReference>
<dbReference type="Gene3D" id="3.40.50.2300">
    <property type="match status" value="1"/>
</dbReference>
<protein>
    <submittedName>
        <fullName evidence="1">Uncharacterized protein</fullName>
    </submittedName>
</protein>
<dbReference type="OrthoDB" id="7210484at2"/>
<dbReference type="PIRSF" id="PIRSF029416">
    <property type="entry name" value="UCP029416_PTP"/>
    <property type="match status" value="1"/>
</dbReference>
<gene>
    <name evidence="1" type="ORF">DFR29_114139</name>
</gene>
<reference evidence="1 2" key="1">
    <citation type="submission" date="2019-03" db="EMBL/GenBank/DDBJ databases">
        <title>Genomic Encyclopedia of Type Strains, Phase IV (KMG-IV): sequencing the most valuable type-strain genomes for metagenomic binning, comparative biology and taxonomic classification.</title>
        <authorList>
            <person name="Goeker M."/>
        </authorList>
    </citation>
    <scope>NUCLEOTIDE SEQUENCE [LARGE SCALE GENOMIC DNA]</scope>
    <source>
        <strain evidence="1 2">DSM 21667</strain>
    </source>
</reference>
<dbReference type="RefSeq" id="WP_133820574.1">
    <property type="nucleotide sequence ID" value="NZ_SNZH01000014.1"/>
</dbReference>
<sequence>MSKNVLFLCSQNRLRSPTAEQVFSDWPGIEVQSAGLNAEAEVPLSPELLHWAELIFVMEKSHRNKLAKKFRAHLNGKRVVCLDIPDEYDYMDPVLVQLLRQKVTHLLPGPRRSELV</sequence>
<evidence type="ECO:0000313" key="1">
    <source>
        <dbReference type="EMBL" id="TDR40087.1"/>
    </source>
</evidence>
<comment type="caution">
    <text evidence="1">The sequence shown here is derived from an EMBL/GenBank/DDBJ whole genome shotgun (WGS) entry which is preliminary data.</text>
</comment>
<keyword evidence="2" id="KW-1185">Reference proteome</keyword>
<dbReference type="AlphaFoldDB" id="A0A4R6YQP4"/>
<proteinExistence type="predicted"/>
<dbReference type="SUPFAM" id="SSF52788">
    <property type="entry name" value="Phosphotyrosine protein phosphatases I"/>
    <property type="match status" value="1"/>
</dbReference>
<dbReference type="Proteomes" id="UP000295293">
    <property type="component" value="Unassembled WGS sequence"/>
</dbReference>
<organism evidence="1 2">
    <name type="scientific">Tahibacter aquaticus</name>
    <dbReference type="NCBI Taxonomy" id="520092"/>
    <lineage>
        <taxon>Bacteria</taxon>
        <taxon>Pseudomonadati</taxon>
        <taxon>Pseudomonadota</taxon>
        <taxon>Gammaproteobacteria</taxon>
        <taxon>Lysobacterales</taxon>
        <taxon>Rhodanobacteraceae</taxon>
        <taxon>Tahibacter</taxon>
    </lineage>
</organism>